<dbReference type="Pfam" id="PF12802">
    <property type="entry name" value="MarR_2"/>
    <property type="match status" value="1"/>
</dbReference>
<dbReference type="SMART" id="SM00347">
    <property type="entry name" value="HTH_MARR"/>
    <property type="match status" value="1"/>
</dbReference>
<dbReference type="Proteomes" id="UP000321805">
    <property type="component" value="Chromosome"/>
</dbReference>
<sequence>MLDVIGIDADGARGVAGHLGGDVLLDQFLHALLIHGASSMVVRQAVRNSMLYRTGMSSATRAVPPLTVGSMLRSAWTELIDEVFENLVAAGFDDLRPIHRPILRDLLVSNLRPSELAARLRLSKQAANDLVREFESNGYITLEPDPDDGRAKRIVATQRGRQASDTAQESSNAVGRRWAELVGEERYAVFEEVLHAIVAADGAQ</sequence>
<organism evidence="2 3">
    <name type="scientific">Baekduia soli</name>
    <dbReference type="NCBI Taxonomy" id="496014"/>
    <lineage>
        <taxon>Bacteria</taxon>
        <taxon>Bacillati</taxon>
        <taxon>Actinomycetota</taxon>
        <taxon>Thermoleophilia</taxon>
        <taxon>Solirubrobacterales</taxon>
        <taxon>Baekduiaceae</taxon>
        <taxon>Baekduia</taxon>
    </lineage>
</organism>
<dbReference type="AlphaFoldDB" id="A0A5B8UB38"/>
<dbReference type="GO" id="GO:0003700">
    <property type="term" value="F:DNA-binding transcription factor activity"/>
    <property type="evidence" value="ECO:0007669"/>
    <property type="project" value="InterPro"/>
</dbReference>
<dbReference type="InterPro" id="IPR000835">
    <property type="entry name" value="HTH_MarR-typ"/>
</dbReference>
<accession>A0A5B8UB38</accession>
<dbReference type="KEGG" id="bsol:FSW04_24480"/>
<evidence type="ECO:0000259" key="1">
    <source>
        <dbReference type="PROSITE" id="PS50995"/>
    </source>
</evidence>
<name>A0A5B8UB38_9ACTN</name>
<dbReference type="InterPro" id="IPR036390">
    <property type="entry name" value="WH_DNA-bd_sf"/>
</dbReference>
<evidence type="ECO:0000313" key="3">
    <source>
        <dbReference type="Proteomes" id="UP000321805"/>
    </source>
</evidence>
<dbReference type="PROSITE" id="PS50995">
    <property type="entry name" value="HTH_MARR_2"/>
    <property type="match status" value="1"/>
</dbReference>
<proteinExistence type="predicted"/>
<dbReference type="OrthoDB" id="3726624at2"/>
<reference evidence="2 3" key="1">
    <citation type="journal article" date="2018" name="J. Microbiol.">
        <title>Baekduia soli gen. nov., sp. nov., a novel bacterium isolated from the soil of Baekdu Mountain and proposal of a novel family name, Baekduiaceae fam. nov.</title>
        <authorList>
            <person name="An D.S."/>
            <person name="Siddiqi M.Z."/>
            <person name="Kim K.H."/>
            <person name="Yu H.S."/>
            <person name="Im W.T."/>
        </authorList>
    </citation>
    <scope>NUCLEOTIDE SEQUENCE [LARGE SCALE GENOMIC DNA]</scope>
    <source>
        <strain evidence="2 3">BR7-21</strain>
    </source>
</reference>
<gene>
    <name evidence="2" type="ORF">FSW04_24480</name>
</gene>
<dbReference type="EMBL" id="CP042430">
    <property type="protein sequence ID" value="QEC50429.1"/>
    <property type="molecule type" value="Genomic_DNA"/>
</dbReference>
<feature type="domain" description="HTH marR-type" evidence="1">
    <location>
        <begin position="49"/>
        <end position="199"/>
    </location>
</feature>
<dbReference type="SUPFAM" id="SSF46785">
    <property type="entry name" value="Winged helix' DNA-binding domain"/>
    <property type="match status" value="1"/>
</dbReference>
<protein>
    <submittedName>
        <fullName evidence="2">Winged helix-turn-helix transcriptional regulator</fullName>
    </submittedName>
</protein>
<keyword evidence="3" id="KW-1185">Reference proteome</keyword>
<dbReference type="Gene3D" id="1.10.10.10">
    <property type="entry name" value="Winged helix-like DNA-binding domain superfamily/Winged helix DNA-binding domain"/>
    <property type="match status" value="1"/>
</dbReference>
<evidence type="ECO:0000313" key="2">
    <source>
        <dbReference type="EMBL" id="QEC50429.1"/>
    </source>
</evidence>
<dbReference type="InterPro" id="IPR036388">
    <property type="entry name" value="WH-like_DNA-bd_sf"/>
</dbReference>